<sequence length="167" mass="18446">MHNLYDVSIPPMIRALTSMKAFLEKGRAYAEAQGWDEAELTQARLADDMHPLTAQVQRASDSAKFLAVRVGGVESVAMADEEASFADLAARIDRTIDFLKAAPRDGFDGKEETEVVLKTPRGDVPFRGADYVFNFALPNFYFHVTTAYAILRMKGVPVGKLDFLGAR</sequence>
<dbReference type="InterPro" id="IPR018531">
    <property type="entry name" value="DUF1993"/>
</dbReference>
<evidence type="ECO:0000313" key="1">
    <source>
        <dbReference type="EMBL" id="MFL9841639.1"/>
    </source>
</evidence>
<dbReference type="EMBL" id="JBELQC010000001">
    <property type="protein sequence ID" value="MFL9841639.1"/>
    <property type="molecule type" value="Genomic_DNA"/>
</dbReference>
<keyword evidence="2" id="KW-1185">Reference proteome</keyword>
<accession>A0ABW8YNN9</accession>
<comment type="caution">
    <text evidence="1">The sequence shown here is derived from an EMBL/GenBank/DDBJ whole genome shotgun (WGS) entry which is preliminary data.</text>
</comment>
<gene>
    <name evidence="1" type="ORF">ABS767_11750</name>
</gene>
<dbReference type="RefSeq" id="WP_408078530.1">
    <property type="nucleotide sequence ID" value="NZ_JBELQC010000001.1"/>
</dbReference>
<protein>
    <submittedName>
        <fullName evidence="1">DUF1993 domain-containing protein</fullName>
    </submittedName>
</protein>
<dbReference type="PANTHER" id="PTHR36922">
    <property type="entry name" value="BLL2446 PROTEIN"/>
    <property type="match status" value="1"/>
</dbReference>
<dbReference type="Gene3D" id="1.20.120.450">
    <property type="entry name" value="dinb family like domain"/>
    <property type="match status" value="1"/>
</dbReference>
<organism evidence="1 2">
    <name type="scientific">Sphingomonas plantiphila</name>
    <dbReference type="NCBI Taxonomy" id="3163295"/>
    <lineage>
        <taxon>Bacteria</taxon>
        <taxon>Pseudomonadati</taxon>
        <taxon>Pseudomonadota</taxon>
        <taxon>Alphaproteobacteria</taxon>
        <taxon>Sphingomonadales</taxon>
        <taxon>Sphingomonadaceae</taxon>
        <taxon>Sphingomonas</taxon>
    </lineage>
</organism>
<proteinExistence type="predicted"/>
<dbReference type="Proteomes" id="UP001629244">
    <property type="component" value="Unassembled WGS sequence"/>
</dbReference>
<dbReference type="PANTHER" id="PTHR36922:SF1">
    <property type="entry name" value="DUF1993 DOMAIN-CONTAINING PROTEIN"/>
    <property type="match status" value="1"/>
</dbReference>
<dbReference type="SUPFAM" id="SSF109854">
    <property type="entry name" value="DinB/YfiT-like putative metalloenzymes"/>
    <property type="match status" value="1"/>
</dbReference>
<reference evidence="1 2" key="1">
    <citation type="submission" date="2024-06" db="EMBL/GenBank/DDBJ databases">
        <authorList>
            <person name="Kaempfer P."/>
            <person name="Viver T."/>
        </authorList>
    </citation>
    <scope>NUCLEOTIDE SEQUENCE [LARGE SCALE GENOMIC DNA]</scope>
    <source>
        <strain evidence="1 2">ST-64</strain>
    </source>
</reference>
<dbReference type="Pfam" id="PF09351">
    <property type="entry name" value="DUF1993"/>
    <property type="match status" value="1"/>
</dbReference>
<evidence type="ECO:0000313" key="2">
    <source>
        <dbReference type="Proteomes" id="UP001629244"/>
    </source>
</evidence>
<name>A0ABW8YNN9_9SPHN</name>
<dbReference type="InterPro" id="IPR034660">
    <property type="entry name" value="DinB/YfiT-like"/>
</dbReference>